<dbReference type="Gene3D" id="3.90.420.10">
    <property type="entry name" value="Oxidoreductase, molybdopterin-binding domain"/>
    <property type="match status" value="1"/>
</dbReference>
<dbReference type="OrthoDB" id="9576at2157"/>
<dbReference type="InterPro" id="IPR000572">
    <property type="entry name" value="OxRdtase_Mopterin-bd_dom"/>
</dbReference>
<sequence>MRIRERASRAIDRLEPPPRIVDWSLLVVVLAEVATGLVSFTIGTPDGWPVFWLHRALGLAIIALIGFKLARVRHRLLDRKLWQRSTALSVLTLVAALGALSTGIVWVFGLDVRISYWTLLSVHVGFGLALVPLVVLHASTRFRPPRRVDFEGRRTAVQYTVLLVAGAVTYRLQQGVNRLLSTPGADRRFTGSQLREGEGNFSFPVTSWVADDPDPIDRSEYRLSVVGLVDEPRAFTPDELVAGDETEALLDCTSGWYTVQEWGGVRVGDLLEAAGGVGDGIDDEPAYVRFVSVTGYRWSLPLAEAEDALLATHVADDRLAHGHGAPARLVAPGRRGFQWVKWVTRVEVRSERDPAQWVVTLISGFDD</sequence>
<name>A0A8T4GCC6_9EURY</name>
<evidence type="ECO:0000313" key="4">
    <source>
        <dbReference type="Proteomes" id="UP000823588"/>
    </source>
</evidence>
<feature type="transmembrane region" description="Helical" evidence="1">
    <location>
        <begin position="20"/>
        <end position="42"/>
    </location>
</feature>
<evidence type="ECO:0000313" key="3">
    <source>
        <dbReference type="EMBL" id="MBP1921746.1"/>
    </source>
</evidence>
<evidence type="ECO:0000256" key="1">
    <source>
        <dbReference type="SAM" id="Phobius"/>
    </source>
</evidence>
<evidence type="ECO:0000259" key="2">
    <source>
        <dbReference type="Pfam" id="PF00174"/>
    </source>
</evidence>
<keyword evidence="1" id="KW-0472">Membrane</keyword>
<feature type="transmembrane region" description="Helical" evidence="1">
    <location>
        <begin position="114"/>
        <end position="136"/>
    </location>
</feature>
<accession>A0A8T4GCC6</accession>
<protein>
    <submittedName>
        <fullName evidence="3">Cytochrome b561</fullName>
    </submittedName>
</protein>
<dbReference type="Proteomes" id="UP000823588">
    <property type="component" value="Unassembled WGS sequence"/>
</dbReference>
<keyword evidence="1" id="KW-1133">Transmembrane helix</keyword>
<keyword evidence="4" id="KW-1185">Reference proteome</keyword>
<feature type="transmembrane region" description="Helical" evidence="1">
    <location>
        <begin position="88"/>
        <end position="108"/>
    </location>
</feature>
<reference evidence="3" key="1">
    <citation type="submission" date="2021-03" db="EMBL/GenBank/DDBJ databases">
        <title>Genomic Encyclopedia of Type Strains, Phase IV (KMG-IV): sequencing the most valuable type-strain genomes for metagenomic binning, comparative biology and taxonomic classification.</title>
        <authorList>
            <person name="Goeker M."/>
        </authorList>
    </citation>
    <scope>NUCLEOTIDE SEQUENCE</scope>
    <source>
        <strain evidence="3">DSM 23564</strain>
    </source>
</reference>
<gene>
    <name evidence="3" type="ORF">J2751_000743</name>
</gene>
<dbReference type="Pfam" id="PF00174">
    <property type="entry name" value="Oxidored_molyb"/>
    <property type="match status" value="1"/>
</dbReference>
<keyword evidence="1" id="KW-0812">Transmembrane</keyword>
<dbReference type="SUPFAM" id="SSF56524">
    <property type="entry name" value="Oxidoreductase molybdopterin-binding domain"/>
    <property type="match status" value="1"/>
</dbReference>
<dbReference type="EMBL" id="JAGGKQ010000004">
    <property type="protein sequence ID" value="MBP1921746.1"/>
    <property type="molecule type" value="Genomic_DNA"/>
</dbReference>
<dbReference type="PANTHER" id="PTHR43032">
    <property type="entry name" value="PROTEIN-METHIONINE-SULFOXIDE REDUCTASE"/>
    <property type="match status" value="1"/>
</dbReference>
<dbReference type="InterPro" id="IPR036374">
    <property type="entry name" value="OxRdtase_Mopterin-bd_sf"/>
</dbReference>
<dbReference type="CDD" id="cd00321">
    <property type="entry name" value="SO_family_Moco"/>
    <property type="match status" value="1"/>
</dbReference>
<proteinExistence type="predicted"/>
<organism evidence="3 4">
    <name type="scientific">Halorubrum alkaliphilum</name>
    <dbReference type="NCBI Taxonomy" id="261290"/>
    <lineage>
        <taxon>Archaea</taxon>
        <taxon>Methanobacteriati</taxon>
        <taxon>Methanobacteriota</taxon>
        <taxon>Stenosarchaea group</taxon>
        <taxon>Halobacteria</taxon>
        <taxon>Halobacteriales</taxon>
        <taxon>Haloferacaceae</taxon>
        <taxon>Halorubrum</taxon>
    </lineage>
</organism>
<dbReference type="RefSeq" id="WP_209483272.1">
    <property type="nucleotide sequence ID" value="NZ_JAGGKQ010000004.1"/>
</dbReference>
<comment type="caution">
    <text evidence="3">The sequence shown here is derived from an EMBL/GenBank/DDBJ whole genome shotgun (WGS) entry which is preliminary data.</text>
</comment>
<feature type="transmembrane region" description="Helical" evidence="1">
    <location>
        <begin position="48"/>
        <end position="67"/>
    </location>
</feature>
<dbReference type="AlphaFoldDB" id="A0A8T4GCC6"/>
<feature type="domain" description="Oxidoreductase molybdopterin-binding" evidence="2">
    <location>
        <begin position="215"/>
        <end position="357"/>
    </location>
</feature>